<proteinExistence type="predicted"/>
<sequence length="99" mass="11204">MRKSLRNKKKTRSKTKKNYKGGTYYAYNKFPLRFTSSTTQRGGSKFDMNTRDTLIPQGLVNLGRSFMYNSSSNSFAGAYPLVNPDPSVQPISKSYMLGK</sequence>
<organism evidence="1">
    <name type="scientific">viral metagenome</name>
    <dbReference type="NCBI Taxonomy" id="1070528"/>
    <lineage>
        <taxon>unclassified sequences</taxon>
        <taxon>metagenomes</taxon>
        <taxon>organismal metagenomes</taxon>
    </lineage>
</organism>
<evidence type="ECO:0000313" key="1">
    <source>
        <dbReference type="EMBL" id="QHS88137.1"/>
    </source>
</evidence>
<protein>
    <submittedName>
        <fullName evidence="1">Uncharacterized protein</fullName>
    </submittedName>
</protein>
<accession>A0A6C0B7E0</accession>
<dbReference type="EMBL" id="MN739094">
    <property type="protein sequence ID" value="QHS88137.1"/>
    <property type="molecule type" value="Genomic_DNA"/>
</dbReference>
<name>A0A6C0B7E0_9ZZZZ</name>
<reference evidence="1" key="1">
    <citation type="journal article" date="2020" name="Nature">
        <title>Giant virus diversity and host interactions through global metagenomics.</title>
        <authorList>
            <person name="Schulz F."/>
            <person name="Roux S."/>
            <person name="Paez-Espino D."/>
            <person name="Jungbluth S."/>
            <person name="Walsh D.A."/>
            <person name="Denef V.J."/>
            <person name="McMahon K.D."/>
            <person name="Konstantinidis K.T."/>
            <person name="Eloe-Fadrosh E.A."/>
            <person name="Kyrpides N.C."/>
            <person name="Woyke T."/>
        </authorList>
    </citation>
    <scope>NUCLEOTIDE SEQUENCE</scope>
    <source>
        <strain evidence="1">GVMAG-M-3300010158-55</strain>
    </source>
</reference>
<dbReference type="AlphaFoldDB" id="A0A6C0B7E0"/>